<evidence type="ECO:0000259" key="10">
    <source>
        <dbReference type="SMART" id="SM00985"/>
    </source>
</evidence>
<dbReference type="InterPro" id="IPR000011">
    <property type="entry name" value="UBQ/SUMO-activ_enz_E1-like"/>
</dbReference>
<dbReference type="InterPro" id="IPR042302">
    <property type="entry name" value="E1_FCCH_sf"/>
</dbReference>
<evidence type="ECO:0000313" key="11">
    <source>
        <dbReference type="Ensembl" id="ENSMMMP00000000576.1"/>
    </source>
</evidence>
<dbReference type="InterPro" id="IPR018075">
    <property type="entry name" value="UBQ-activ_enz_E1"/>
</dbReference>
<dbReference type="Proteomes" id="UP000694407">
    <property type="component" value="Unplaced"/>
</dbReference>
<dbReference type="FunFam" id="3.40.50.720:FF:000015">
    <property type="entry name" value="Ubiquitin-activating enzyme E1 1"/>
    <property type="match status" value="1"/>
</dbReference>
<dbReference type="Pfam" id="PF16191">
    <property type="entry name" value="E1_4HB"/>
    <property type="match status" value="1"/>
</dbReference>
<accession>A0A8C5YJQ8</accession>
<dbReference type="Gene3D" id="3.40.50.12550">
    <property type="entry name" value="Ubiquitin-activating enzyme E1, inactive adenylation domain, subdomain 2"/>
    <property type="match status" value="1"/>
</dbReference>
<evidence type="ECO:0000256" key="2">
    <source>
        <dbReference type="ARBA" id="ARBA00004906"/>
    </source>
</evidence>
<dbReference type="GO" id="GO:0005737">
    <property type="term" value="C:cytoplasm"/>
    <property type="evidence" value="ECO:0007669"/>
    <property type="project" value="TreeGrafter"/>
</dbReference>
<dbReference type="InterPro" id="IPR019572">
    <property type="entry name" value="UBA_E1_SCCH"/>
</dbReference>
<dbReference type="InterPro" id="IPR032420">
    <property type="entry name" value="E1_4HB"/>
</dbReference>
<evidence type="ECO:0000256" key="8">
    <source>
        <dbReference type="ARBA" id="ARBA00022840"/>
    </source>
</evidence>
<dbReference type="FunFam" id="3.40.50.12550:FF:000001">
    <property type="entry name" value="Ubiquitin-activating enzyme E1 1"/>
    <property type="match status" value="1"/>
</dbReference>
<dbReference type="AlphaFoldDB" id="A0A8C5YJQ8"/>
<dbReference type="GO" id="GO:0004839">
    <property type="term" value="F:ubiquitin activating enzyme activity"/>
    <property type="evidence" value="ECO:0007669"/>
    <property type="project" value="UniProtKB-EC"/>
</dbReference>
<evidence type="ECO:0000256" key="6">
    <source>
        <dbReference type="ARBA" id="ARBA00022741"/>
    </source>
</evidence>
<dbReference type="PRINTS" id="PR01849">
    <property type="entry name" value="UBIQUITINACT"/>
</dbReference>
<dbReference type="InterPro" id="IPR018965">
    <property type="entry name" value="Ub-activating_enz_E1_C"/>
</dbReference>
<keyword evidence="7" id="KW-0833">Ubl conjugation pathway</keyword>
<keyword evidence="8" id="KW-0067">ATP-binding</keyword>
<dbReference type="InterPro" id="IPR035985">
    <property type="entry name" value="Ubiquitin-activating_enz"/>
</dbReference>
<reference evidence="11" key="2">
    <citation type="submission" date="2025-09" db="UniProtKB">
        <authorList>
            <consortium name="Ensembl"/>
        </authorList>
    </citation>
    <scope>IDENTIFICATION</scope>
</reference>
<dbReference type="PANTHER" id="PTHR10953:SF4">
    <property type="entry name" value="UBIQUITIN-ACTIVATING ENZYME E1 C-TERMINAL DOMAIN-CONTAINING PROTEIN"/>
    <property type="match status" value="1"/>
</dbReference>
<evidence type="ECO:0000313" key="12">
    <source>
        <dbReference type="Proteomes" id="UP000694407"/>
    </source>
</evidence>
<dbReference type="NCBIfam" id="TIGR01408">
    <property type="entry name" value="Ube1"/>
    <property type="match status" value="1"/>
</dbReference>
<dbReference type="Gene3D" id="3.50.50.80">
    <property type="entry name" value="Ubiquitin-activating enzyme E1, inactive adenylation domain, subdomain 1"/>
    <property type="match status" value="1"/>
</dbReference>
<keyword evidence="6" id="KW-0547">Nucleotide-binding</keyword>
<evidence type="ECO:0000256" key="3">
    <source>
        <dbReference type="ARBA" id="ARBA00005673"/>
    </source>
</evidence>
<dbReference type="FunFam" id="3.50.50.80:FF:000001">
    <property type="entry name" value="ubiquitin-like modifier-activating enzyme 1"/>
    <property type="match status" value="1"/>
</dbReference>
<feature type="domain" description="Ubiquitin-activating enzyme E1 C-terminal" evidence="10">
    <location>
        <begin position="809"/>
        <end position="861"/>
    </location>
</feature>
<keyword evidence="5" id="KW-0436">Ligase</keyword>
<dbReference type="GO" id="GO:0006511">
    <property type="term" value="P:ubiquitin-dependent protein catabolic process"/>
    <property type="evidence" value="ECO:0007669"/>
    <property type="project" value="TreeGrafter"/>
</dbReference>
<dbReference type="InterPro" id="IPR018074">
    <property type="entry name" value="UBQ-activ_enz_E1_CS"/>
</dbReference>
<protein>
    <recommendedName>
        <fullName evidence="4">E1 ubiquitin-activating enzyme</fullName>
        <ecNumber evidence="4">6.2.1.45</ecNumber>
    </recommendedName>
    <alternativeName>
        <fullName evidence="9">Ubiquitin-activating enzyme E1</fullName>
    </alternativeName>
</protein>
<dbReference type="Gene3D" id="1.10.10.2660">
    <property type="entry name" value="Ubiquitin-activating enzyme E1, SCCH domain"/>
    <property type="match status" value="1"/>
</dbReference>
<evidence type="ECO:0000256" key="5">
    <source>
        <dbReference type="ARBA" id="ARBA00022598"/>
    </source>
</evidence>
<dbReference type="Pfam" id="PF00899">
    <property type="entry name" value="ThiF"/>
    <property type="match status" value="1"/>
</dbReference>
<organism evidence="11 12">
    <name type="scientific">Marmota marmota marmota</name>
    <name type="common">Alpine marmot</name>
    <dbReference type="NCBI Taxonomy" id="9994"/>
    <lineage>
        <taxon>Eukaryota</taxon>
        <taxon>Metazoa</taxon>
        <taxon>Chordata</taxon>
        <taxon>Craniata</taxon>
        <taxon>Vertebrata</taxon>
        <taxon>Euteleostomi</taxon>
        <taxon>Mammalia</taxon>
        <taxon>Eutheria</taxon>
        <taxon>Euarchontoglires</taxon>
        <taxon>Glires</taxon>
        <taxon>Rodentia</taxon>
        <taxon>Sciuromorpha</taxon>
        <taxon>Sciuridae</taxon>
        <taxon>Xerinae</taxon>
        <taxon>Marmotini</taxon>
        <taxon>Marmota</taxon>
    </lineage>
</organism>
<dbReference type="InterPro" id="IPR045886">
    <property type="entry name" value="ThiF/MoeB/HesA"/>
</dbReference>
<comment type="similarity">
    <text evidence="3">Belongs to the ubiquitin-activating E1 family.</text>
</comment>
<dbReference type="CDD" id="cd01490">
    <property type="entry name" value="Ube1_repeat2"/>
    <property type="match status" value="1"/>
</dbReference>
<evidence type="ECO:0000256" key="4">
    <source>
        <dbReference type="ARBA" id="ARBA00012990"/>
    </source>
</evidence>
<proteinExistence type="inferred from homology"/>
<comment type="pathway">
    <text evidence="2">Protein modification; protein ubiquitination.</text>
</comment>
<dbReference type="PROSITE" id="PS00536">
    <property type="entry name" value="UBIQUITIN_ACTIVAT_1"/>
    <property type="match status" value="1"/>
</dbReference>
<reference evidence="11" key="1">
    <citation type="submission" date="2025-08" db="UniProtKB">
        <authorList>
            <consortium name="Ensembl"/>
        </authorList>
    </citation>
    <scope>IDENTIFICATION</scope>
</reference>
<keyword evidence="12" id="KW-1185">Reference proteome</keyword>
<dbReference type="GO" id="GO:0005634">
    <property type="term" value="C:nucleus"/>
    <property type="evidence" value="ECO:0007669"/>
    <property type="project" value="TreeGrafter"/>
</dbReference>
<dbReference type="Pfam" id="PF10585">
    <property type="entry name" value="UBA_E1_SCCH"/>
    <property type="match status" value="2"/>
</dbReference>
<comment type="catalytic activity">
    <reaction evidence="1">
        <text>ATP + ubiquitin + [E1 ubiquitin-activating enzyme]-L-cysteine = AMP + diphosphate + S-ubiquitinyl-[E1 ubiquitin-activating enzyme]-L-cysteine.</text>
        <dbReference type="EC" id="6.2.1.45"/>
    </reaction>
</comment>
<dbReference type="GO" id="GO:0005524">
    <property type="term" value="F:ATP binding"/>
    <property type="evidence" value="ECO:0007669"/>
    <property type="project" value="UniProtKB-KW"/>
</dbReference>
<dbReference type="SMART" id="SM00985">
    <property type="entry name" value="UBA_e1_C"/>
    <property type="match status" value="1"/>
</dbReference>
<dbReference type="FunFam" id="2.40.30.180:FF:000001">
    <property type="entry name" value="ubiquitin-like modifier-activating enzyme 1"/>
    <property type="match status" value="1"/>
</dbReference>
<dbReference type="GeneTree" id="ENSGT00940000166138"/>
<dbReference type="Pfam" id="PF16190">
    <property type="entry name" value="E1_FCCH"/>
    <property type="match status" value="1"/>
</dbReference>
<dbReference type="Ensembl" id="ENSMMMT00000000631.1">
    <property type="protein sequence ID" value="ENSMMMP00000000576.1"/>
    <property type="gene ID" value="ENSMMMG00000000550.1"/>
</dbReference>
<dbReference type="EC" id="6.2.1.45" evidence="4"/>
<evidence type="ECO:0000256" key="9">
    <source>
        <dbReference type="ARBA" id="ARBA00030371"/>
    </source>
</evidence>
<dbReference type="InterPro" id="IPR032418">
    <property type="entry name" value="E1_FCCH"/>
</dbReference>
<dbReference type="Gene3D" id="3.40.50.720">
    <property type="entry name" value="NAD(P)-binding Rossmann-like Domain"/>
    <property type="match status" value="1"/>
</dbReference>
<dbReference type="InterPro" id="IPR042449">
    <property type="entry name" value="Ub-E1_IAD_1"/>
</dbReference>
<dbReference type="PANTHER" id="PTHR10953">
    <property type="entry name" value="UBIQUITIN-ACTIVATING ENZYME E1"/>
    <property type="match status" value="1"/>
</dbReference>
<dbReference type="InterPro" id="IPR000594">
    <property type="entry name" value="ThiF_NAD_FAD-bd"/>
</dbReference>
<dbReference type="SUPFAM" id="SSF69572">
    <property type="entry name" value="Activating enzymes of the ubiquitin-like proteins"/>
    <property type="match status" value="2"/>
</dbReference>
<evidence type="ECO:0000256" key="1">
    <source>
        <dbReference type="ARBA" id="ARBA00000488"/>
    </source>
</evidence>
<name>A0A8C5YJQ8_MARMA</name>
<dbReference type="Gene3D" id="2.40.30.180">
    <property type="entry name" value="Ubiquitin-activating enzyme E1, FCCH domain"/>
    <property type="match status" value="1"/>
</dbReference>
<dbReference type="GO" id="GO:0006974">
    <property type="term" value="P:DNA damage response"/>
    <property type="evidence" value="ECO:0007669"/>
    <property type="project" value="TreeGrafter"/>
</dbReference>
<evidence type="ECO:0000256" key="7">
    <source>
        <dbReference type="ARBA" id="ARBA00022786"/>
    </source>
</evidence>
<dbReference type="InterPro" id="IPR042063">
    <property type="entry name" value="Ubi_acti_E1_SCCH"/>
</dbReference>
<sequence>MSSNNSGLSAAGEIDESLYSRQLYVLGKEAMLKMQTSNVLILGLKGLGVEIAKNVVLAGVKSMTVFDPEPVQLADLSTQFFLTEKDIGQKRGDVTRAKLAELNAYVPVNVLDSLDDVTQLSQFQVVVATDTVSLEDKVKINEFCHSSGIRFISSETRGLFGNTFVDLGDEFTVLDPTGEEPRTGMVSDIEPDGTVTMLDDNRHGLEDGNFVRFSEVEGLDKLNDGTLFKVEVLGPFAFRIGSVKEYGEYKKGGIFTEVKVPRKISFKSLKQQLSNPEFVFSDFAKFDRAAQLHLGFQALHQFAVRHNGELPRTMNDEDANELIKLVTDLSVQQPEVLGEGVDVNEDLIKELSYQARGDIPGVVAFFGGLVAQEVLKACSGKFTPLKQFMYFDSLESLPDPKNFPRNEKTTQPVNSRYDNQIAVFGLDFQKKIANSKVFLVGSGAIGCEMLKNWALLGLGSGSDGYIVVTDNDSIEKSNLNRQFLFRPKDVGKNKSEVAAEAVCAMNPDLKGKINAKIDKVGPETEEIFNDSFWESLDFVTNALDNVDARTYVDRRCVFYRKPLLESGTLGTKGNTQVIIPRLTESYSSSRDPPEKSIPLCTLRYFTDSAENVNMYLTQPNFVEQTLKQSGDQLLFNFPKDAKTSNGEPFWSGAKRAPTPLEFDIYNNDHFHFVVAGASLRAYNYGIKSDDSNSKPNVDEYKSVIDHMIIPEFTPNLVSSLPDPSTLAGFKLEPVDFEKDDDTNHHIEFITACSNCRAQNYFIETADRQKTKFIAGRIIPAIATTTSLVTGLVNLELYKLIDNKTDIEQYKNGFVNLALPFFGFSEPIASPKGEYNNKKYDKIWDRFDIKGDIKLSDLIEHF</sequence>
<dbReference type="CDD" id="cd01491">
    <property type="entry name" value="Ube1_repeat1"/>
    <property type="match status" value="1"/>
</dbReference>
<dbReference type="UniPathway" id="UPA00143"/>